<proteinExistence type="inferred from homology"/>
<keyword evidence="4" id="KW-0496">Mitochondrion</keyword>
<evidence type="ECO:0000256" key="4">
    <source>
        <dbReference type="ARBA" id="ARBA00023128"/>
    </source>
</evidence>
<dbReference type="GeneID" id="92207178"/>
<gene>
    <name evidence="5" type="ORF">LODBEIA_P19820</name>
</gene>
<dbReference type="RefSeq" id="XP_066828920.1">
    <property type="nucleotide sequence ID" value="XM_066971930.1"/>
</dbReference>
<dbReference type="Pfam" id="PF10356">
    <property type="entry name" value="RRG7"/>
    <property type="match status" value="1"/>
</dbReference>
<name>A0ABP0ZJE8_9ASCO</name>
<comment type="similarity">
    <text evidence="2">Belongs to the RRG7 family.</text>
</comment>
<evidence type="ECO:0000256" key="2">
    <source>
        <dbReference type="ARBA" id="ARBA00009554"/>
    </source>
</evidence>
<protein>
    <recommendedName>
        <fullName evidence="3">Required for respiratory growth protein 7, mitochondrial</fullName>
    </recommendedName>
</protein>
<evidence type="ECO:0000256" key="3">
    <source>
        <dbReference type="ARBA" id="ARBA00014638"/>
    </source>
</evidence>
<dbReference type="InterPro" id="IPR018828">
    <property type="entry name" value="RRG7"/>
</dbReference>
<organism evidence="5 6">
    <name type="scientific">Lodderomyces beijingensis</name>
    <dbReference type="NCBI Taxonomy" id="1775926"/>
    <lineage>
        <taxon>Eukaryota</taxon>
        <taxon>Fungi</taxon>
        <taxon>Dikarya</taxon>
        <taxon>Ascomycota</taxon>
        <taxon>Saccharomycotina</taxon>
        <taxon>Pichiomycetes</taxon>
        <taxon>Debaryomycetaceae</taxon>
        <taxon>Candida/Lodderomyces clade</taxon>
        <taxon>Lodderomyces</taxon>
    </lineage>
</organism>
<keyword evidence="6" id="KW-1185">Reference proteome</keyword>
<dbReference type="PANTHER" id="PTHR28133">
    <property type="entry name" value="REQUIRED FOR RESPIRATORY GROWTH PROTEIN 7, MITOCHONDRIAL"/>
    <property type="match status" value="1"/>
</dbReference>
<reference evidence="5 6" key="1">
    <citation type="submission" date="2024-03" db="EMBL/GenBank/DDBJ databases">
        <authorList>
            <person name="Brejova B."/>
        </authorList>
    </citation>
    <scope>NUCLEOTIDE SEQUENCE [LARGE SCALE GENOMIC DNA]</scope>
    <source>
        <strain evidence="5 6">CBS 14171</strain>
    </source>
</reference>
<dbReference type="PANTHER" id="PTHR28133:SF1">
    <property type="entry name" value="REQUIRED FOR RESPIRATORY GROWTH PROTEIN 7, MITOCHONDRIAL"/>
    <property type="match status" value="1"/>
</dbReference>
<sequence>MIFRSFTRRYGQAYSSLIQDVRAYLEHCIENEVDLSSTVFRGTFYELCVKRYLERHLHAKNLVKCGGAYDNGVDIMGQWNLLPLYEASHELADVNSPDKLHARSLLKSALETKSEVKLKSKRSLSLANDIQLLVQCKNYKKRLSASVIRELSGVMEYQKLAKRSTFMFIVSPHPITAQAVSQLDKSSYALLSLSISPLTNGSMAHYHDFDSWRGGVLSSVYMNKNARNLLSGLYVEQQLGRLIINSNV</sequence>
<comment type="subcellular location">
    <subcellularLocation>
        <location evidence="1">Mitochondrion</location>
    </subcellularLocation>
</comment>
<evidence type="ECO:0000313" key="6">
    <source>
        <dbReference type="Proteomes" id="UP001497383"/>
    </source>
</evidence>
<evidence type="ECO:0000313" key="5">
    <source>
        <dbReference type="EMBL" id="CAK9437604.1"/>
    </source>
</evidence>
<dbReference type="Proteomes" id="UP001497383">
    <property type="component" value="Chromosome 2"/>
</dbReference>
<evidence type="ECO:0000256" key="1">
    <source>
        <dbReference type="ARBA" id="ARBA00004173"/>
    </source>
</evidence>
<accession>A0ABP0ZJE8</accession>
<dbReference type="EMBL" id="OZ022406">
    <property type="protein sequence ID" value="CAK9437604.1"/>
    <property type="molecule type" value="Genomic_DNA"/>
</dbReference>